<evidence type="ECO:0000256" key="1">
    <source>
        <dbReference type="ARBA" id="ARBA00022723"/>
    </source>
</evidence>
<organism evidence="5 6">
    <name type="scientific">Natronorubrum texcoconense</name>
    <dbReference type="NCBI Taxonomy" id="1095776"/>
    <lineage>
        <taxon>Archaea</taxon>
        <taxon>Methanobacteriati</taxon>
        <taxon>Methanobacteriota</taxon>
        <taxon>Stenosarchaea group</taxon>
        <taxon>Halobacteria</taxon>
        <taxon>Halobacteriales</taxon>
        <taxon>Natrialbaceae</taxon>
        <taxon>Natronorubrum</taxon>
    </lineage>
</organism>
<proteinExistence type="predicted"/>
<feature type="domain" description="Blue (type 1) copper" evidence="4">
    <location>
        <begin position="91"/>
        <end position="157"/>
    </location>
</feature>
<dbReference type="SUPFAM" id="SSF49503">
    <property type="entry name" value="Cupredoxins"/>
    <property type="match status" value="1"/>
</dbReference>
<dbReference type="GO" id="GO:0009055">
    <property type="term" value="F:electron transfer activity"/>
    <property type="evidence" value="ECO:0007669"/>
    <property type="project" value="InterPro"/>
</dbReference>
<reference evidence="6" key="1">
    <citation type="submission" date="2016-10" db="EMBL/GenBank/DDBJ databases">
        <authorList>
            <person name="Varghese N."/>
            <person name="Submissions S."/>
        </authorList>
    </citation>
    <scope>NUCLEOTIDE SEQUENCE [LARGE SCALE GENOMIC DNA]</scope>
    <source>
        <strain evidence="6">B4,CECT 8067,JCM 17497</strain>
    </source>
</reference>
<dbReference type="InterPro" id="IPR008972">
    <property type="entry name" value="Cupredoxin"/>
</dbReference>
<dbReference type="EMBL" id="FNFE01000001">
    <property type="protein sequence ID" value="SDJ66830.1"/>
    <property type="molecule type" value="Genomic_DNA"/>
</dbReference>
<evidence type="ECO:0000256" key="2">
    <source>
        <dbReference type="ARBA" id="ARBA00023008"/>
    </source>
</evidence>
<accession>A0A1G8VNS1</accession>
<sequence>MTDRSFVSRRRALALSGAAFATGVAGCTGSSDDESDDSDEWQQPLDPDDWEDVDEIRLMGYTGGWEGAEPDLIDGIRNPTLLLFDGNEYELTWENGDGVNHNLAIRNEDNQVIRGLRTSDVRSRGDTATLEFEANTNMHEYLCEPHPRRMLGYIHVEE</sequence>
<evidence type="ECO:0000259" key="4">
    <source>
        <dbReference type="Pfam" id="PF00127"/>
    </source>
</evidence>
<evidence type="ECO:0000313" key="5">
    <source>
        <dbReference type="EMBL" id="SDJ66830.1"/>
    </source>
</evidence>
<dbReference type="InterPro" id="IPR000923">
    <property type="entry name" value="BlueCu_1"/>
</dbReference>
<name>A0A1G8VNS1_9EURY</name>
<dbReference type="Proteomes" id="UP000198882">
    <property type="component" value="Unassembled WGS sequence"/>
</dbReference>
<feature type="region of interest" description="Disordered" evidence="3">
    <location>
        <begin position="24"/>
        <end position="48"/>
    </location>
</feature>
<feature type="compositionally biased region" description="Acidic residues" evidence="3">
    <location>
        <begin position="31"/>
        <end position="48"/>
    </location>
</feature>
<keyword evidence="2" id="KW-0186">Copper</keyword>
<dbReference type="GO" id="GO:0005507">
    <property type="term" value="F:copper ion binding"/>
    <property type="evidence" value="ECO:0007669"/>
    <property type="project" value="InterPro"/>
</dbReference>
<dbReference type="Gene3D" id="2.60.40.420">
    <property type="entry name" value="Cupredoxins - blue copper proteins"/>
    <property type="match status" value="1"/>
</dbReference>
<evidence type="ECO:0000256" key="3">
    <source>
        <dbReference type="SAM" id="MobiDB-lite"/>
    </source>
</evidence>
<evidence type="ECO:0000313" key="6">
    <source>
        <dbReference type="Proteomes" id="UP000198882"/>
    </source>
</evidence>
<dbReference type="RefSeq" id="WP_245724151.1">
    <property type="nucleotide sequence ID" value="NZ_FNFE01000001.1"/>
</dbReference>
<protein>
    <submittedName>
        <fullName evidence="5">Copper binding protein, plastocyanin/azurin family</fullName>
    </submittedName>
</protein>
<keyword evidence="1" id="KW-0479">Metal-binding</keyword>
<dbReference type="PROSITE" id="PS51257">
    <property type="entry name" value="PROKAR_LIPOPROTEIN"/>
    <property type="match status" value="1"/>
</dbReference>
<keyword evidence="6" id="KW-1185">Reference proteome</keyword>
<gene>
    <name evidence="5" type="ORF">SAMN04515672_1395</name>
</gene>
<dbReference type="Pfam" id="PF00127">
    <property type="entry name" value="Copper-bind"/>
    <property type="match status" value="1"/>
</dbReference>
<dbReference type="STRING" id="1095776.SAMN04515672_1395"/>
<dbReference type="AlphaFoldDB" id="A0A1G8VNS1"/>